<dbReference type="PANTHER" id="PTHR43792">
    <property type="entry name" value="GNAT FAMILY, PUTATIVE (AFU_ORTHOLOGUE AFUA_3G00765)-RELATED-RELATED"/>
    <property type="match status" value="1"/>
</dbReference>
<evidence type="ECO:0000256" key="2">
    <source>
        <dbReference type="ARBA" id="ARBA00023315"/>
    </source>
</evidence>
<dbReference type="InterPro" id="IPR016181">
    <property type="entry name" value="Acyl_CoA_acyltransferase"/>
</dbReference>
<proteinExistence type="inferred from homology"/>
<dbReference type="STRING" id="1601833.SAMN05518684_102128"/>
<dbReference type="AlphaFoldDB" id="A0A1H9QBA3"/>
<dbReference type="PROSITE" id="PS51186">
    <property type="entry name" value="GNAT"/>
    <property type="match status" value="1"/>
</dbReference>
<dbReference type="GO" id="GO:0005737">
    <property type="term" value="C:cytoplasm"/>
    <property type="evidence" value="ECO:0007669"/>
    <property type="project" value="TreeGrafter"/>
</dbReference>
<dbReference type="Gene3D" id="3.40.630.30">
    <property type="match status" value="1"/>
</dbReference>
<dbReference type="InterPro" id="IPR000182">
    <property type="entry name" value="GNAT_dom"/>
</dbReference>
<dbReference type="SUPFAM" id="SSF55729">
    <property type="entry name" value="Acyl-CoA N-acyltransferases (Nat)"/>
    <property type="match status" value="1"/>
</dbReference>
<evidence type="ECO:0000256" key="1">
    <source>
        <dbReference type="ARBA" id="ARBA00022679"/>
    </source>
</evidence>
<accession>A0A1H9QBA3</accession>
<keyword evidence="6" id="KW-1185">Reference proteome</keyword>
<evidence type="ECO:0000313" key="6">
    <source>
        <dbReference type="Proteomes" id="UP000198571"/>
    </source>
</evidence>
<dbReference type="OrthoDB" id="9801656at2"/>
<organism evidence="5 6">
    <name type="scientific">Salipaludibacillus aurantiacus</name>
    <dbReference type="NCBI Taxonomy" id="1601833"/>
    <lineage>
        <taxon>Bacteria</taxon>
        <taxon>Bacillati</taxon>
        <taxon>Bacillota</taxon>
        <taxon>Bacilli</taxon>
        <taxon>Bacillales</taxon>
        <taxon>Bacillaceae</taxon>
    </lineage>
</organism>
<gene>
    <name evidence="5" type="ORF">SAMN05518684_102128</name>
</gene>
<dbReference type="PANTHER" id="PTHR43792:SF8">
    <property type="entry name" value="[RIBOSOMAL PROTEIN US5]-ALANINE N-ACETYLTRANSFERASE"/>
    <property type="match status" value="1"/>
</dbReference>
<sequence>MNIAIEKLKQSDAEKLFEFEGKNRTYFETMIPGRGDDYYEFETFIKRHTSLLEEHSKGVSYYYLIKDTRGFILGRINLADISEQSTIGYLGYRIGQAQAGKGIATKALGLFLNMMTDKGIKKIKAKTTTDNIGSQKILERNGFKLVSTDDKMFEMNGQKMQFIHYIWPGDG</sequence>
<evidence type="ECO:0000313" key="5">
    <source>
        <dbReference type="EMBL" id="SER57707.1"/>
    </source>
</evidence>
<dbReference type="RefSeq" id="WP_093047464.1">
    <property type="nucleotide sequence ID" value="NZ_FOGT01000002.1"/>
</dbReference>
<evidence type="ECO:0000259" key="4">
    <source>
        <dbReference type="PROSITE" id="PS51186"/>
    </source>
</evidence>
<keyword evidence="1 5" id="KW-0808">Transferase</keyword>
<name>A0A1H9QBA3_9BACI</name>
<evidence type="ECO:0000256" key="3">
    <source>
        <dbReference type="ARBA" id="ARBA00038502"/>
    </source>
</evidence>
<dbReference type="Pfam" id="PF13302">
    <property type="entry name" value="Acetyltransf_3"/>
    <property type="match status" value="1"/>
</dbReference>
<protein>
    <submittedName>
        <fullName evidence="5">Ribosomal-protein-alanine N-acetyltransferase</fullName>
    </submittedName>
</protein>
<dbReference type="EMBL" id="FOGT01000002">
    <property type="protein sequence ID" value="SER57707.1"/>
    <property type="molecule type" value="Genomic_DNA"/>
</dbReference>
<dbReference type="GO" id="GO:0008999">
    <property type="term" value="F:protein-N-terminal-alanine acetyltransferase activity"/>
    <property type="evidence" value="ECO:0007669"/>
    <property type="project" value="TreeGrafter"/>
</dbReference>
<dbReference type="InterPro" id="IPR051531">
    <property type="entry name" value="N-acetyltransferase"/>
</dbReference>
<keyword evidence="2" id="KW-0012">Acyltransferase</keyword>
<comment type="similarity">
    <text evidence="3">Belongs to the acetyltransferase family. RimJ subfamily.</text>
</comment>
<feature type="domain" description="N-acetyltransferase" evidence="4">
    <location>
        <begin position="3"/>
        <end position="170"/>
    </location>
</feature>
<reference evidence="6" key="1">
    <citation type="submission" date="2016-10" db="EMBL/GenBank/DDBJ databases">
        <authorList>
            <person name="Varghese N."/>
            <person name="Submissions S."/>
        </authorList>
    </citation>
    <scope>NUCLEOTIDE SEQUENCE [LARGE SCALE GENOMIC DNA]</scope>
    <source>
        <strain evidence="6">S9</strain>
    </source>
</reference>
<dbReference type="Proteomes" id="UP000198571">
    <property type="component" value="Unassembled WGS sequence"/>
</dbReference>